<dbReference type="GO" id="GO:0003677">
    <property type="term" value="F:DNA binding"/>
    <property type="evidence" value="ECO:0007669"/>
    <property type="project" value="UniProtKB-KW"/>
</dbReference>
<dbReference type="EMBL" id="AZDY01000029">
    <property type="protein sequence ID" value="KRK84100.1"/>
    <property type="molecule type" value="Genomic_DNA"/>
</dbReference>
<protein>
    <submittedName>
        <fullName evidence="6">Transcriptional regulator, LysR family</fullName>
    </submittedName>
</protein>
<dbReference type="InterPro" id="IPR050950">
    <property type="entry name" value="HTH-type_LysR_regulators"/>
</dbReference>
<dbReference type="Proteomes" id="UP000051515">
    <property type="component" value="Unassembled WGS sequence"/>
</dbReference>
<dbReference type="InterPro" id="IPR036390">
    <property type="entry name" value="WH_DNA-bd_sf"/>
</dbReference>
<gene>
    <name evidence="6" type="ORF">FC78_GL001108</name>
</gene>
<dbReference type="STRING" id="1423788.FC78_GL001108"/>
<dbReference type="InterPro" id="IPR000847">
    <property type="entry name" value="LysR_HTH_N"/>
</dbReference>
<name>A0A0R1KTH0_9LACO</name>
<evidence type="ECO:0000259" key="5">
    <source>
        <dbReference type="PROSITE" id="PS50931"/>
    </source>
</evidence>
<reference evidence="6 7" key="1">
    <citation type="journal article" date="2015" name="Genome Announc.">
        <title>Expanding the biotechnology potential of lactobacilli through comparative genomics of 213 strains and associated genera.</title>
        <authorList>
            <person name="Sun Z."/>
            <person name="Harris H.M."/>
            <person name="McCann A."/>
            <person name="Guo C."/>
            <person name="Argimon S."/>
            <person name="Zhang W."/>
            <person name="Yang X."/>
            <person name="Jeffery I.B."/>
            <person name="Cooney J.C."/>
            <person name="Kagawa T.F."/>
            <person name="Liu W."/>
            <person name="Song Y."/>
            <person name="Salvetti E."/>
            <person name="Wrobel A."/>
            <person name="Rasinkangas P."/>
            <person name="Parkhill J."/>
            <person name="Rea M.C."/>
            <person name="O'Sullivan O."/>
            <person name="Ritari J."/>
            <person name="Douillard F.P."/>
            <person name="Paul Ross R."/>
            <person name="Yang R."/>
            <person name="Briner A.E."/>
            <person name="Felis G.E."/>
            <person name="de Vos W.M."/>
            <person name="Barrangou R."/>
            <person name="Klaenhammer T.R."/>
            <person name="Caufield P.W."/>
            <person name="Cui Y."/>
            <person name="Zhang H."/>
            <person name="O'Toole P.W."/>
        </authorList>
    </citation>
    <scope>NUCLEOTIDE SEQUENCE [LARGE SCALE GENOMIC DNA]</scope>
    <source>
        <strain evidence="6 7">DSM 19674</strain>
    </source>
</reference>
<sequence length="294" mass="33728">MDKMELRVLRYFIEIVNDKSITSAAEKLHISQSTLSRQIKDLEEELGTVLFERGPREISLTNDGYFFLERAKEIDQLVDSTSLTIQNNKVLSGDLYVAAGEGKANAYLTRTFTRLIDKGENVNVHFDTQDADQIFRNLDAGVLDFGVVYTNDSLDKYNKLSLPIENKTGVVMPRKDDNSGKDYFAASDLKGMRLLIPRQMDVHSQWVSYLDEYVRDYKITGTYDMNYNMRAMVMSGMGNAITFDKPEYETGDLVFKDLNYIDTVKTVLIWKKSRSLSRLADEFLKNIMSMKKES</sequence>
<dbReference type="Pfam" id="PF00126">
    <property type="entry name" value="HTH_1"/>
    <property type="match status" value="1"/>
</dbReference>
<evidence type="ECO:0000256" key="3">
    <source>
        <dbReference type="ARBA" id="ARBA00023125"/>
    </source>
</evidence>
<dbReference type="PANTHER" id="PTHR30419">
    <property type="entry name" value="HTH-TYPE TRANSCRIPTIONAL REGULATOR YBHD"/>
    <property type="match status" value="1"/>
</dbReference>
<comment type="caution">
    <text evidence="6">The sequence shown here is derived from an EMBL/GenBank/DDBJ whole genome shotgun (WGS) entry which is preliminary data.</text>
</comment>
<dbReference type="GO" id="GO:0005829">
    <property type="term" value="C:cytosol"/>
    <property type="evidence" value="ECO:0007669"/>
    <property type="project" value="TreeGrafter"/>
</dbReference>
<evidence type="ECO:0000256" key="1">
    <source>
        <dbReference type="ARBA" id="ARBA00009437"/>
    </source>
</evidence>
<keyword evidence="7" id="KW-1185">Reference proteome</keyword>
<keyword evidence="2" id="KW-0805">Transcription regulation</keyword>
<dbReference type="InterPro" id="IPR005119">
    <property type="entry name" value="LysR_subst-bd"/>
</dbReference>
<evidence type="ECO:0000256" key="2">
    <source>
        <dbReference type="ARBA" id="ARBA00023015"/>
    </source>
</evidence>
<feature type="domain" description="HTH lysR-type" evidence="5">
    <location>
        <begin position="4"/>
        <end position="61"/>
    </location>
</feature>
<dbReference type="SUPFAM" id="SSF46785">
    <property type="entry name" value="Winged helix' DNA-binding domain"/>
    <property type="match status" value="1"/>
</dbReference>
<dbReference type="PANTHER" id="PTHR30419:SF8">
    <property type="entry name" value="NITROGEN ASSIMILATION TRANSCRIPTIONAL ACTIVATOR-RELATED"/>
    <property type="match status" value="1"/>
</dbReference>
<evidence type="ECO:0000256" key="4">
    <source>
        <dbReference type="ARBA" id="ARBA00023163"/>
    </source>
</evidence>
<dbReference type="InterPro" id="IPR036388">
    <property type="entry name" value="WH-like_DNA-bd_sf"/>
</dbReference>
<dbReference type="AlphaFoldDB" id="A0A0R1KTH0"/>
<comment type="similarity">
    <text evidence="1">Belongs to the LysR transcriptional regulatory family.</text>
</comment>
<dbReference type="SUPFAM" id="SSF53850">
    <property type="entry name" value="Periplasmic binding protein-like II"/>
    <property type="match status" value="1"/>
</dbReference>
<dbReference type="Pfam" id="PF03466">
    <property type="entry name" value="LysR_substrate"/>
    <property type="match status" value="1"/>
</dbReference>
<dbReference type="PATRIC" id="fig|1423788.3.peg.1139"/>
<dbReference type="PROSITE" id="PS50931">
    <property type="entry name" value="HTH_LYSR"/>
    <property type="match status" value="1"/>
</dbReference>
<dbReference type="PRINTS" id="PR00039">
    <property type="entry name" value="HTHLYSR"/>
</dbReference>
<proteinExistence type="inferred from homology"/>
<accession>A0A0R1KTH0</accession>
<dbReference type="GO" id="GO:0003700">
    <property type="term" value="F:DNA-binding transcription factor activity"/>
    <property type="evidence" value="ECO:0007669"/>
    <property type="project" value="InterPro"/>
</dbReference>
<dbReference type="FunFam" id="1.10.10.10:FF:000001">
    <property type="entry name" value="LysR family transcriptional regulator"/>
    <property type="match status" value="1"/>
</dbReference>
<keyword evidence="3" id="KW-0238">DNA-binding</keyword>
<dbReference type="Gene3D" id="3.40.190.10">
    <property type="entry name" value="Periplasmic binding protein-like II"/>
    <property type="match status" value="2"/>
</dbReference>
<organism evidence="6 7">
    <name type="scientific">Companilactobacillus bobalius DSM 19674</name>
    <dbReference type="NCBI Taxonomy" id="1423788"/>
    <lineage>
        <taxon>Bacteria</taxon>
        <taxon>Bacillati</taxon>
        <taxon>Bacillota</taxon>
        <taxon>Bacilli</taxon>
        <taxon>Lactobacillales</taxon>
        <taxon>Lactobacillaceae</taxon>
        <taxon>Companilactobacillus</taxon>
        <taxon>Companilactobacillus bobalius</taxon>
    </lineage>
</organism>
<dbReference type="Gene3D" id="1.10.10.10">
    <property type="entry name" value="Winged helix-like DNA-binding domain superfamily/Winged helix DNA-binding domain"/>
    <property type="match status" value="1"/>
</dbReference>
<evidence type="ECO:0000313" key="6">
    <source>
        <dbReference type="EMBL" id="KRK84100.1"/>
    </source>
</evidence>
<evidence type="ECO:0000313" key="7">
    <source>
        <dbReference type="Proteomes" id="UP000051515"/>
    </source>
</evidence>
<dbReference type="CDD" id="cd05466">
    <property type="entry name" value="PBP2_LTTR_substrate"/>
    <property type="match status" value="1"/>
</dbReference>
<keyword evidence="4" id="KW-0804">Transcription</keyword>